<evidence type="ECO:0000313" key="9">
    <source>
        <dbReference type="EMBL" id="TVY02909.1"/>
    </source>
</evidence>
<feature type="transmembrane region" description="Helical" evidence="8">
    <location>
        <begin position="122"/>
        <end position="139"/>
    </location>
</feature>
<feature type="transmembrane region" description="Helical" evidence="8">
    <location>
        <begin position="269"/>
        <end position="293"/>
    </location>
</feature>
<dbReference type="GO" id="GO:0016020">
    <property type="term" value="C:membrane"/>
    <property type="evidence" value="ECO:0007669"/>
    <property type="project" value="UniProtKB-SubCell"/>
</dbReference>
<feature type="transmembrane region" description="Helical" evidence="8">
    <location>
        <begin position="87"/>
        <end position="110"/>
    </location>
</feature>
<accession>A0A559JSQ6</accession>
<comment type="similarity">
    <text evidence="2">Belongs to the amino acid-polyamine-organocation (APC) superfamily. Spore germination protein (SGP) (TC 2.A.3.9) family.</text>
</comment>
<keyword evidence="7 8" id="KW-0472">Membrane</keyword>
<dbReference type="PANTHER" id="PTHR34975">
    <property type="entry name" value="SPORE GERMINATION PROTEIN A2"/>
    <property type="match status" value="1"/>
</dbReference>
<dbReference type="Pfam" id="PF03845">
    <property type="entry name" value="Spore_permease"/>
    <property type="match status" value="1"/>
</dbReference>
<evidence type="ECO:0000256" key="5">
    <source>
        <dbReference type="ARBA" id="ARBA00022692"/>
    </source>
</evidence>
<comment type="subcellular location">
    <subcellularLocation>
        <location evidence="1">Membrane</location>
        <topology evidence="1">Multi-pass membrane protein</topology>
    </subcellularLocation>
</comment>
<keyword evidence="3" id="KW-0813">Transport</keyword>
<feature type="transmembrane region" description="Helical" evidence="8">
    <location>
        <begin position="151"/>
        <end position="172"/>
    </location>
</feature>
<name>A0A559JSQ6_9BACL</name>
<dbReference type="OrthoDB" id="2380120at2"/>
<organism evidence="9 10">
    <name type="scientific">Paenibacillus cremeus</name>
    <dbReference type="NCBI Taxonomy" id="2163881"/>
    <lineage>
        <taxon>Bacteria</taxon>
        <taxon>Bacillati</taxon>
        <taxon>Bacillota</taxon>
        <taxon>Bacilli</taxon>
        <taxon>Bacillales</taxon>
        <taxon>Paenibacillaceae</taxon>
        <taxon>Paenibacillus</taxon>
    </lineage>
</organism>
<dbReference type="AlphaFoldDB" id="A0A559JSQ6"/>
<keyword evidence="5 8" id="KW-0812">Transmembrane</keyword>
<dbReference type="GO" id="GO:0009847">
    <property type="term" value="P:spore germination"/>
    <property type="evidence" value="ECO:0007669"/>
    <property type="project" value="InterPro"/>
</dbReference>
<reference evidence="9 10" key="1">
    <citation type="submission" date="2019-07" db="EMBL/GenBank/DDBJ databases">
        <authorList>
            <person name="Kim J."/>
        </authorList>
    </citation>
    <scope>NUCLEOTIDE SEQUENCE [LARGE SCALE GENOMIC DNA]</scope>
    <source>
        <strain evidence="9 10">JC52</strain>
    </source>
</reference>
<evidence type="ECO:0000256" key="1">
    <source>
        <dbReference type="ARBA" id="ARBA00004141"/>
    </source>
</evidence>
<gene>
    <name evidence="9" type="ORF">FPZ49_31465</name>
</gene>
<feature type="transmembrane region" description="Helical" evidence="8">
    <location>
        <begin position="12"/>
        <end position="30"/>
    </location>
</feature>
<dbReference type="Gene3D" id="1.20.1740.10">
    <property type="entry name" value="Amino acid/polyamine transporter I"/>
    <property type="match status" value="1"/>
</dbReference>
<keyword evidence="6 8" id="KW-1133">Transmembrane helix</keyword>
<dbReference type="Proteomes" id="UP000317036">
    <property type="component" value="Unassembled WGS sequence"/>
</dbReference>
<evidence type="ECO:0000313" key="10">
    <source>
        <dbReference type="Proteomes" id="UP000317036"/>
    </source>
</evidence>
<evidence type="ECO:0000256" key="6">
    <source>
        <dbReference type="ARBA" id="ARBA00022989"/>
    </source>
</evidence>
<evidence type="ECO:0000256" key="4">
    <source>
        <dbReference type="ARBA" id="ARBA00022544"/>
    </source>
</evidence>
<feature type="transmembrane region" description="Helical" evidence="8">
    <location>
        <begin position="42"/>
        <end position="61"/>
    </location>
</feature>
<evidence type="ECO:0000256" key="8">
    <source>
        <dbReference type="SAM" id="Phobius"/>
    </source>
</evidence>
<keyword evidence="10" id="KW-1185">Reference proteome</keyword>
<evidence type="ECO:0000256" key="7">
    <source>
        <dbReference type="ARBA" id="ARBA00023136"/>
    </source>
</evidence>
<evidence type="ECO:0000256" key="2">
    <source>
        <dbReference type="ARBA" id="ARBA00007998"/>
    </source>
</evidence>
<feature type="transmembrane region" description="Helical" evidence="8">
    <location>
        <begin position="220"/>
        <end position="240"/>
    </location>
</feature>
<feature type="transmembrane region" description="Helical" evidence="8">
    <location>
        <begin position="305"/>
        <end position="322"/>
    </location>
</feature>
<dbReference type="PANTHER" id="PTHR34975:SF2">
    <property type="entry name" value="SPORE GERMINATION PROTEIN A2"/>
    <property type="match status" value="1"/>
</dbReference>
<feature type="transmembrane region" description="Helical" evidence="8">
    <location>
        <begin position="192"/>
        <end position="208"/>
    </location>
</feature>
<dbReference type="InterPro" id="IPR004761">
    <property type="entry name" value="Spore_GerAB"/>
</dbReference>
<dbReference type="EMBL" id="VNJI01000064">
    <property type="protein sequence ID" value="TVY02909.1"/>
    <property type="molecule type" value="Genomic_DNA"/>
</dbReference>
<protein>
    <submittedName>
        <fullName evidence="9">GerAB/ArcD/ProY family transporter</fullName>
    </submittedName>
</protein>
<sequence>MKKVKPIEISQYQFITLIFGSQVGIGVLSLPSDLAKISGTDSWIAILAGWILAVIASVMIIQVMKKHPEETLYDLIPRYFGKVMGKAINICIAFYFYFAFFTSFFASVSIMQLELLPKTPDYALVILFAVPVYLILRHHAGVLARYSQATFGMFLWLLALYVIPLKDAVWLHLLPVIKEGWMPVLNSMKTTTLSYLGFETAFIFYPFLKNKSAAVKGVIIGNTLTMLLYLIVTIVCIVSFSPKGILTIGLPTLKIVKVVEFRFLERFEIIFLVMYLFLLSKVWMFNLYCGLVGSSHVLGKADHRPHLVVCLVCLIALSLFYSPEFDEIDRFKSIWSHMGTYFAFALPLFLLVFTRSMDRLRKES</sequence>
<feature type="transmembrane region" description="Helical" evidence="8">
    <location>
        <begin position="334"/>
        <end position="353"/>
    </location>
</feature>
<keyword evidence="4" id="KW-0309">Germination</keyword>
<proteinExistence type="inferred from homology"/>
<comment type="caution">
    <text evidence="9">The sequence shown here is derived from an EMBL/GenBank/DDBJ whole genome shotgun (WGS) entry which is preliminary data.</text>
</comment>
<evidence type="ECO:0000256" key="3">
    <source>
        <dbReference type="ARBA" id="ARBA00022448"/>
    </source>
</evidence>
<dbReference type="RefSeq" id="WP_144854271.1">
    <property type="nucleotide sequence ID" value="NZ_VNJI01000064.1"/>
</dbReference>
<dbReference type="NCBIfam" id="TIGR00912">
    <property type="entry name" value="2A0309"/>
    <property type="match status" value="1"/>
</dbReference>